<keyword evidence="2" id="KW-1185">Reference proteome</keyword>
<protein>
    <submittedName>
        <fullName evidence="1">Uncharacterized protein</fullName>
    </submittedName>
</protein>
<proteinExistence type="predicted"/>
<evidence type="ECO:0000313" key="1">
    <source>
        <dbReference type="EMBL" id="UXE03775.1"/>
    </source>
</evidence>
<evidence type="ECO:0000313" key="2">
    <source>
        <dbReference type="Proteomes" id="UP001064297"/>
    </source>
</evidence>
<sequence>MTDTDTTLLTERASAAFVIDLAHLRHDDEALAVAFGKAIRALDAMIFERTGHRINPASVQRRNITQRTDFPTGKRRYEVTYRPICVVLLGGPCDGRTFDVDVAEDEPMHPYVRAQSLERSPRWPAVVTERINTYIPAGIDVARDRWVFTYGHGRRSA</sequence>
<dbReference type="EMBL" id="OP297535">
    <property type="protein sequence ID" value="UXE03775.1"/>
    <property type="molecule type" value="Genomic_DNA"/>
</dbReference>
<dbReference type="Proteomes" id="UP001064297">
    <property type="component" value="Segment"/>
</dbReference>
<organism evidence="1 2">
    <name type="scientific">Gordonia phage ObLaDi</name>
    <dbReference type="NCBI Taxonomy" id="2978487"/>
    <lineage>
        <taxon>Viruses</taxon>
        <taxon>Duplodnaviria</taxon>
        <taxon>Heunggongvirae</taxon>
        <taxon>Uroviricota</taxon>
        <taxon>Caudoviricetes</taxon>
        <taxon>Kruegerviridae</taxon>
        <taxon>Cafassovirus</taxon>
        <taxon>Cafassovirus obladi</taxon>
    </lineage>
</organism>
<accession>A0A977PRH3</accession>
<name>A0A977PRH3_9CAUD</name>
<reference evidence="1" key="1">
    <citation type="submission" date="2022-08" db="EMBL/GenBank/DDBJ databases">
        <authorList>
            <person name="Abuwarda M.A."/>
            <person name="Alvarez A."/>
            <person name="Batteikh M."/>
            <person name="Baughman A.P."/>
            <person name="Chavez V."/>
            <person name="Cheng C."/>
            <person name="Cosentino E.J."/>
            <person name="Di Blasi D.L."/>
            <person name="Dooley N.L."/>
            <person name="Empson B.M."/>
            <person name="Erfanian K."/>
            <person name="Esparza P.D."/>
            <person name="Fleming H.S."/>
            <person name="Ghannam M.S."/>
            <person name="Gibbons A.C."/>
            <person name="Gonzalez C."/>
            <person name="Huq N.E."/>
            <person name="Jin K."/>
            <person name="Kamarzar M."/>
            <person name="Khaine A."/>
            <person name="Krug K.R."/>
            <person name="Lee A."/>
            <person name="Liao S."/>
            <person name="Light I."/>
            <person name="Ma Y."/>
            <person name="Magaling J.M."/>
            <person name="McLinden K.C."/>
            <person name="Melkote A."/>
            <person name="Montoya Serpas C.A."/>
            <person name="Niazmandi K."/>
            <person name="Ostroske E.C."/>
            <person name="Paek B.H."/>
            <person name="Rajiv S."/>
            <person name="Santos C.E."/>
            <person name="Semaan S.A."/>
            <person name="Senthilvelan J."/>
            <person name="Sheppy T.E."/>
            <person name="Stephenson J.C."/>
            <person name="Tenney M.E."/>
            <person name="Teoh N."/>
            <person name="Thorp J.P."/>
            <person name="Turon Font G."/>
            <person name="Uvarov E.V."/>
            <person name="Verpukhovskiy P."/>
            <person name="Wang J."/>
            <person name="Whang A.Y."/>
            <person name="Wright N.E."/>
            <person name="Wu M."/>
            <person name="Zhuang C."/>
            <person name="Bruns J.A."/>
            <person name="Chai A.E."/>
            <person name="Parikh H."/>
            <person name="Zorawik M."/>
            <person name="Garza D.R."/>
            <person name="Ngo R.T."/>
            <person name="Reddi K."/>
            <person name="Garcia-Vedrenne A.E."/>
            <person name="Freise A.C."/>
            <person name="Balish M.F."/>
            <person name="Garlena R.A."/>
            <person name="Russell D.A."/>
            <person name="Jacobs-Sera D."/>
            <person name="Hatfull G.F."/>
        </authorList>
    </citation>
    <scope>NUCLEOTIDE SEQUENCE</scope>
</reference>
<gene>
    <name evidence="1" type="primary">52</name>
    <name evidence="1" type="ORF">SEA_OBLADI_52</name>
</gene>